<comment type="subcellular location">
    <subcellularLocation>
        <location evidence="1">Cell projection</location>
        <location evidence="1">Neuron projection</location>
    </subcellularLocation>
</comment>
<evidence type="ECO:0000313" key="9">
    <source>
        <dbReference type="Ensembl" id="ENSLCAP00010023779.1"/>
    </source>
</evidence>
<dbReference type="InterPro" id="IPR045851">
    <property type="entry name" value="AMP-bd_C_sf"/>
</dbReference>
<keyword evidence="7" id="KW-0732">Signal</keyword>
<dbReference type="Pfam" id="PF23024">
    <property type="entry name" value="AMP-dom_DIP2-like"/>
    <property type="match status" value="1"/>
</dbReference>
<accession>A0A4W6DEN6</accession>
<evidence type="ECO:0000256" key="7">
    <source>
        <dbReference type="SAM" id="SignalP"/>
    </source>
</evidence>
<protein>
    <submittedName>
        <fullName evidence="9">Disco-interacting protein 2 homolog Ba</fullName>
    </submittedName>
</protein>
<dbReference type="Pfam" id="PF06464">
    <property type="entry name" value="DMAP_binding"/>
    <property type="match status" value="1"/>
</dbReference>
<dbReference type="InterPro" id="IPR025110">
    <property type="entry name" value="AMP-bd_C"/>
</dbReference>
<feature type="domain" description="DMAP1-binding" evidence="8">
    <location>
        <begin position="21"/>
        <end position="123"/>
    </location>
</feature>
<dbReference type="Pfam" id="PF00501">
    <property type="entry name" value="AMP-binding"/>
    <property type="match status" value="2"/>
</dbReference>
<reference evidence="10" key="1">
    <citation type="submission" date="2015-09" db="EMBL/GenBank/DDBJ databases">
        <authorList>
            <person name="Sai Rama Sridatta P."/>
        </authorList>
    </citation>
    <scope>NUCLEOTIDE SEQUENCE [LARGE SCALE GENOMIC DNA]</scope>
</reference>
<dbReference type="FunFam" id="3.40.50.12780:FF:000002">
    <property type="entry name" value="Disco interacting protein 2 homolog B"/>
    <property type="match status" value="1"/>
</dbReference>
<dbReference type="SMART" id="SM01137">
    <property type="entry name" value="DMAP_binding"/>
    <property type="match status" value="1"/>
</dbReference>
<keyword evidence="6" id="KW-1133">Transmembrane helix</keyword>
<dbReference type="GO" id="GO:0007399">
    <property type="term" value="P:nervous system development"/>
    <property type="evidence" value="ECO:0007669"/>
    <property type="project" value="UniProtKB-KW"/>
</dbReference>
<dbReference type="PANTHER" id="PTHR22754">
    <property type="entry name" value="DISCO-INTERACTING PROTEIN 2 DIP2 -RELATED"/>
    <property type="match status" value="1"/>
</dbReference>
<feature type="region of interest" description="Disordered" evidence="5">
    <location>
        <begin position="177"/>
        <end position="196"/>
    </location>
</feature>
<evidence type="ECO:0000256" key="4">
    <source>
        <dbReference type="ARBA" id="ARBA00023273"/>
    </source>
</evidence>
<dbReference type="Ensembl" id="ENSLCAT00010024298.1">
    <property type="protein sequence ID" value="ENSLCAP00010023779.1"/>
    <property type="gene ID" value="ENSLCAG00010008981.1"/>
</dbReference>
<dbReference type="GeneTree" id="ENSGT00950000182997"/>
<evidence type="ECO:0000256" key="2">
    <source>
        <dbReference type="ARBA" id="ARBA00007735"/>
    </source>
</evidence>
<dbReference type="Gene3D" id="3.40.50.12780">
    <property type="entry name" value="N-terminal domain of ligase-like"/>
    <property type="match status" value="2"/>
</dbReference>
<dbReference type="InParanoid" id="A0A4W6DEN6"/>
<feature type="compositionally biased region" description="Polar residues" evidence="5">
    <location>
        <begin position="123"/>
        <end position="139"/>
    </location>
</feature>
<dbReference type="SUPFAM" id="SSF56801">
    <property type="entry name" value="Acetyl-CoA synthetase-like"/>
    <property type="match status" value="2"/>
</dbReference>
<dbReference type="InterPro" id="IPR037337">
    <property type="entry name" value="Dip2-like_dom"/>
</dbReference>
<dbReference type="STRING" id="8187.ENSLCAP00010023779"/>
<organism evidence="9 10">
    <name type="scientific">Lates calcarifer</name>
    <name type="common">Barramundi</name>
    <name type="synonym">Holocentrus calcarifer</name>
    <dbReference type="NCBI Taxonomy" id="8187"/>
    <lineage>
        <taxon>Eukaryota</taxon>
        <taxon>Metazoa</taxon>
        <taxon>Chordata</taxon>
        <taxon>Craniata</taxon>
        <taxon>Vertebrata</taxon>
        <taxon>Euteleostomi</taxon>
        <taxon>Actinopterygii</taxon>
        <taxon>Neopterygii</taxon>
        <taxon>Teleostei</taxon>
        <taxon>Neoteleostei</taxon>
        <taxon>Acanthomorphata</taxon>
        <taxon>Carangaria</taxon>
        <taxon>Carangaria incertae sedis</taxon>
        <taxon>Centropomidae</taxon>
        <taxon>Lates</taxon>
    </lineage>
</organism>
<reference evidence="9" key="3">
    <citation type="submission" date="2025-09" db="UniProtKB">
        <authorList>
            <consortium name="Ensembl"/>
        </authorList>
    </citation>
    <scope>IDENTIFICATION</scope>
</reference>
<evidence type="ECO:0000256" key="1">
    <source>
        <dbReference type="ARBA" id="ARBA00004487"/>
    </source>
</evidence>
<dbReference type="InterPro" id="IPR042099">
    <property type="entry name" value="ANL_N_sf"/>
</dbReference>
<keyword evidence="3" id="KW-0524">Neurogenesis</keyword>
<dbReference type="FunFam" id="3.30.300.30:FF:000001">
    <property type="entry name" value="DIP2 disco-interacting protein 2 homolog C"/>
    <property type="match status" value="1"/>
</dbReference>
<dbReference type="PROSITE" id="PS51912">
    <property type="entry name" value="DMAP1_BIND"/>
    <property type="match status" value="1"/>
</dbReference>
<dbReference type="InterPro" id="IPR010506">
    <property type="entry name" value="DMAP1-bd"/>
</dbReference>
<comment type="similarity">
    <text evidence="2">Belongs to the DIP2 family.</text>
</comment>
<evidence type="ECO:0000256" key="6">
    <source>
        <dbReference type="SAM" id="Phobius"/>
    </source>
</evidence>
<dbReference type="GO" id="GO:0043005">
    <property type="term" value="C:neuron projection"/>
    <property type="evidence" value="ECO:0007669"/>
    <property type="project" value="UniProtKB-SubCell"/>
</dbReference>
<dbReference type="InterPro" id="IPR000873">
    <property type="entry name" value="AMP-dep_synth/lig_dom"/>
</dbReference>
<feature type="transmembrane region" description="Helical" evidence="6">
    <location>
        <begin position="227"/>
        <end position="258"/>
    </location>
</feature>
<dbReference type="CDD" id="cd05905">
    <property type="entry name" value="Dip2"/>
    <property type="match status" value="2"/>
</dbReference>
<feature type="region of interest" description="Disordered" evidence="5">
    <location>
        <begin position="65"/>
        <end position="90"/>
    </location>
</feature>
<dbReference type="Proteomes" id="UP000314980">
    <property type="component" value="Unassembled WGS sequence"/>
</dbReference>
<keyword evidence="6" id="KW-0472">Membrane</keyword>
<feature type="signal peptide" evidence="7">
    <location>
        <begin position="1"/>
        <end position="20"/>
    </location>
</feature>
<feature type="chain" id="PRO_5021430392" evidence="7">
    <location>
        <begin position="21"/>
        <end position="1586"/>
    </location>
</feature>
<dbReference type="Gene3D" id="3.30.300.30">
    <property type="match status" value="2"/>
</dbReference>
<evidence type="ECO:0000259" key="8">
    <source>
        <dbReference type="PROSITE" id="PS51912"/>
    </source>
</evidence>
<evidence type="ECO:0000256" key="3">
    <source>
        <dbReference type="ARBA" id="ARBA00022902"/>
    </source>
</evidence>
<proteinExistence type="inferred from homology"/>
<keyword evidence="6" id="KW-0812">Transmembrane</keyword>
<keyword evidence="4" id="KW-0966">Cell projection</keyword>
<feature type="region of interest" description="Disordered" evidence="5">
    <location>
        <begin position="115"/>
        <end position="145"/>
    </location>
</feature>
<sequence>MFLGSQFKWTLSCLCNNTLAVVGVLPVQGRMRKGWCWVCSDITQKGYEKKRAKLLASYIPHFPEAPGPSTSSASRHHRAHRSGGARDERYRSDIHTEAVQAALAKHKEEKMALPMPTKRRSAFVQSPIDTCTPPDTSSASEDEGSLRRKAALSAVLAQSLQSPDYWINRSVQSSSTSSSASSTLSHGEPKTQPQPQLQPAASVLADVLAHTRIGKLQRYIAPVLTPYVTMFTCMCGCMVCFLVACLHMFLTVAVLGVFPGVPVNSRVSTKIQQLLNTLKRPKRPPLSEFFLDDSEEIVEVPQPDPNTPKPEGRQIIPVKGEPLGVVSNWPPALQAALARWGATQAKSPALTALDITGKPLYTLTYGKLWSRSLKLAYTLLNKLGTKTEPVLQPGDRVALVYPNSDPGMFWVAFYGCLLAEVIPVPIEVPLSRQDAGSQQIGFLLGSCGVSLALTSEVCLKGLPKTPNGEIIQFKGWPRMKWVVTDTKYLTKPSKDWQPHIPTANTDTAYIEYKASKEGTVMGVAVSKISMLTHCQALTQACNYCEGETLVNVLDCKKDMGLWHGVLTSVMNRIHTITVPYAVMKACPMSWVQRVHIHKARVALVKCRDLHWAMMAHKDQRDTNLSSIRMLIVADGANPWSVSSCDAFLNVFQSHGLKPEVICPCATSPEALTVAIRRYNITPLPARAILSMGGLSHGVIRVNTEDKNSALTVQDVGHIMPGALMCIVKPDGPPQLCKTDEIGEIVINSRAGGTMYYGLPGVTKNTFEVIPVNQAGTPIGEITFTRTGLLGFVGPGSLVFVVGKIEGLLMVSGRRHNADDLVATALAVEPVKTVYRGRIAVFSVTVFYDERIVIVAEQRPDASEEDSFQWMSRVLQAIDSIHQVGLYCLALVPANTLPKTPLGGIHICETKQNFLEGNLHPCNILMCPHTCVTNLPKPRQKQPGRSPKTIPTGLPMLVGNLVAGKRIAQATGRELGVVEDQDLIRKVLKPNHHTDPRIIIRLLIMDVHQFLSEALQWRAQTDPDHVLYVLLNAKGVAVCTATCAQLHKRAEKITATLMERGGLNTGDNVVLLYPPGIDLIAAFYGCLYAGVIPVTVRPPHPQNLAATLPTVRMIIDVSKAACILTTQPLMRILRSREAAASVNVKTWPTIIDTDDLPRKRPPHIYKPPTAEMLAYLDFSVSTTGMLTGVKMSHAAVSTLCRSIKLQCELYSSRQIAICLDPYCGLGFVLWCLSSECVFGPVARCLCETPSAPYSVMELCTKGLGTQTEMLKARGLNLSCVRSCVVIAEERPRLALTQSFSKLFKDLGLSPRAVSTAFGSRVNLAICLQVGNLFSSLCPQGTAGPDPSTVYVDMKSLRHDRVRLVERGAPQSLPLMESGTILPGVRVIIVNPETRGPLGDSHLGEIWVNSPHSASGYYTIYGEESLQADHFNTRLSFGEPHTLWARTGYLGFIKRTELLDASGDRHDALFVVGSLDETLELRGLRYHPIDIETSVSRAHRSIAESAVFTWTNLLVVVAELSGSEQEALDLVPLVTNVVLEEHHLIVGVVVIVDPGVIPINSRGEKQRMHLRDSFLADQLDPIYVAYNM</sequence>
<evidence type="ECO:0000256" key="5">
    <source>
        <dbReference type="SAM" id="MobiDB-lite"/>
    </source>
</evidence>
<reference evidence="9" key="2">
    <citation type="submission" date="2025-08" db="UniProtKB">
        <authorList>
            <consortium name="Ensembl"/>
        </authorList>
    </citation>
    <scope>IDENTIFICATION</scope>
</reference>
<dbReference type="PANTHER" id="PTHR22754:SF43">
    <property type="entry name" value="DISCO-INTERACTING PROTEIN 2 HOMOLOG B-A"/>
    <property type="match status" value="1"/>
</dbReference>
<evidence type="ECO:0000313" key="10">
    <source>
        <dbReference type="Proteomes" id="UP000314980"/>
    </source>
</evidence>
<name>A0A4W6DEN6_LATCA</name>
<feature type="compositionally biased region" description="Basic residues" evidence="5">
    <location>
        <begin position="74"/>
        <end position="83"/>
    </location>
</feature>
<dbReference type="FunFam" id="3.30.300.30:FF:000003">
    <property type="entry name" value="DIP2 disco-interacting protein 2 homolog A"/>
    <property type="match status" value="1"/>
</dbReference>
<keyword evidence="10" id="KW-1185">Reference proteome</keyword>